<dbReference type="EMBL" id="LR134492">
    <property type="protein sequence ID" value="VEI72925.1"/>
    <property type="molecule type" value="Genomic_DNA"/>
</dbReference>
<feature type="domain" description="HNH nuclease" evidence="1">
    <location>
        <begin position="245"/>
        <end position="294"/>
    </location>
</feature>
<dbReference type="InterPro" id="IPR003615">
    <property type="entry name" value="HNH_nuc"/>
</dbReference>
<evidence type="ECO:0000259" key="1">
    <source>
        <dbReference type="SMART" id="SM00507"/>
    </source>
</evidence>
<dbReference type="Gene3D" id="3.30.40.190">
    <property type="match status" value="1"/>
</dbReference>
<evidence type="ECO:0000313" key="3">
    <source>
        <dbReference type="Proteomes" id="UP000270487"/>
    </source>
</evidence>
<evidence type="ECO:0000313" key="2">
    <source>
        <dbReference type="EMBL" id="VEI72925.1"/>
    </source>
</evidence>
<proteinExistence type="predicted"/>
<dbReference type="Pfam" id="PF06147">
    <property type="entry name" value="DUF968"/>
    <property type="match status" value="1"/>
</dbReference>
<dbReference type="Proteomes" id="UP000270487">
    <property type="component" value="Chromosome"/>
</dbReference>
<dbReference type="CDD" id="cd00085">
    <property type="entry name" value="HNHc"/>
    <property type="match status" value="1"/>
</dbReference>
<name>A0A448SYW6_SERFO</name>
<gene>
    <name evidence="2" type="ORF">NCTC13193_03890</name>
</gene>
<reference evidence="2 3" key="1">
    <citation type="submission" date="2018-12" db="EMBL/GenBank/DDBJ databases">
        <authorList>
            <consortium name="Pathogen Informatics"/>
        </authorList>
    </citation>
    <scope>NUCLEOTIDE SEQUENCE [LARGE SCALE GENOMIC DNA]</scope>
    <source>
        <strain evidence="2 3">NCTC13193</strain>
    </source>
</reference>
<organism evidence="2 3">
    <name type="scientific">Serratia fonticola</name>
    <dbReference type="NCBI Taxonomy" id="47917"/>
    <lineage>
        <taxon>Bacteria</taxon>
        <taxon>Pseudomonadati</taxon>
        <taxon>Pseudomonadota</taxon>
        <taxon>Gammaproteobacteria</taxon>
        <taxon>Enterobacterales</taxon>
        <taxon>Yersiniaceae</taxon>
        <taxon>Serratia</taxon>
    </lineage>
</organism>
<dbReference type="AlphaFoldDB" id="A0A448SYW6"/>
<protein>
    <submittedName>
        <fullName evidence="2">Protein of uncharacterized function (DUF968)</fullName>
    </submittedName>
</protein>
<dbReference type="SMART" id="SM00507">
    <property type="entry name" value="HNHc"/>
    <property type="match status" value="1"/>
</dbReference>
<sequence length="328" mass="36467">MRALLKPIIQSELGLVFLKPGKALLPMFGGRVLISTEPHEFSQLPSGALPAADQLIANDPRFKPFYQQDRVIRAAGGINALEYWVSQISACQADGEHSRHMVTLRYGNSALCLCQSHDNLYTGQTLPKLDVIADTNRAAWIVDRVRGHFLLPEGHQLTLPELCWWAVLHDLADLLPEDVSAASLRVKPHTVPAGTKKEADITHTPAAQEVVAAKASKAIKVLKIDPEPPQSFMKIPKRHRWVNAKYLQWVKSQPCVCCGARADDPHHIIGHGQGGMGTKAHDLLTIPLCRQHHDDLHRDMSRWEVEHGSQVDLWYEFFDLSVALGAIS</sequence>
<dbReference type="RefSeq" id="WP_141132580.1">
    <property type="nucleotide sequence ID" value="NZ_CAMISM010000014.1"/>
</dbReference>
<accession>A0A448SYW6</accession>
<dbReference type="InterPro" id="IPR010373">
    <property type="entry name" value="DUF968"/>
</dbReference>